<dbReference type="EMBL" id="MU791078">
    <property type="protein sequence ID" value="KAJ3991305.1"/>
    <property type="molecule type" value="Genomic_DNA"/>
</dbReference>
<keyword evidence="2" id="KW-1185">Reference proteome</keyword>
<reference evidence="1" key="1">
    <citation type="submission" date="2022-08" db="EMBL/GenBank/DDBJ databases">
        <authorList>
            <consortium name="DOE Joint Genome Institute"/>
            <person name="Min B."/>
            <person name="Riley R."/>
            <person name="Sierra-Patev S."/>
            <person name="Naranjo-Ortiz M."/>
            <person name="Looney B."/>
            <person name="Konkel Z."/>
            <person name="Slot J.C."/>
            <person name="Sakamoto Y."/>
            <person name="Steenwyk J.L."/>
            <person name="Rokas A."/>
            <person name="Carro J."/>
            <person name="Camarero S."/>
            <person name="Ferreira P."/>
            <person name="Molpeceres G."/>
            <person name="Ruiz-Duenas F.J."/>
            <person name="Serrano A."/>
            <person name="Henrissat B."/>
            <person name="Drula E."/>
            <person name="Hughes K.W."/>
            <person name="Mata J.L."/>
            <person name="Ishikawa N.K."/>
            <person name="Vargas-Isla R."/>
            <person name="Ushijima S."/>
            <person name="Smith C.A."/>
            <person name="Ahrendt S."/>
            <person name="Andreopoulos W."/>
            <person name="He G."/>
            <person name="Labutti K."/>
            <person name="Lipzen A."/>
            <person name="Ng V."/>
            <person name="Sandor L."/>
            <person name="Barry K."/>
            <person name="Martinez A.T."/>
            <person name="Xiao Y."/>
            <person name="Gibbons J.G."/>
            <person name="Terashima K."/>
            <person name="Hibbett D.S."/>
            <person name="Grigoriev I.V."/>
        </authorList>
    </citation>
    <scope>NUCLEOTIDE SEQUENCE</scope>
    <source>
        <strain evidence="1">TFB10827</strain>
    </source>
</reference>
<dbReference type="Proteomes" id="UP001163828">
    <property type="component" value="Unassembled WGS sequence"/>
</dbReference>
<organism evidence="1 2">
    <name type="scientific">Lentinula boryana</name>
    <dbReference type="NCBI Taxonomy" id="40481"/>
    <lineage>
        <taxon>Eukaryota</taxon>
        <taxon>Fungi</taxon>
        <taxon>Dikarya</taxon>
        <taxon>Basidiomycota</taxon>
        <taxon>Agaricomycotina</taxon>
        <taxon>Agaricomycetes</taxon>
        <taxon>Agaricomycetidae</taxon>
        <taxon>Agaricales</taxon>
        <taxon>Marasmiineae</taxon>
        <taxon>Omphalotaceae</taxon>
        <taxon>Lentinula</taxon>
    </lineage>
</organism>
<comment type="caution">
    <text evidence="1">The sequence shown here is derived from an EMBL/GenBank/DDBJ whole genome shotgun (WGS) entry which is preliminary data.</text>
</comment>
<accession>A0ABQ8PZ12</accession>
<sequence length="150" mass="16878">MPTKTFQVLILVFTIPGSLTYTKSKYLQTSPLPLALQLLVSVPTTLLMHHTLSFVECFASMRREVENMGNTASLIHPAIYVLYHTYLLRSMRSGLGDNFALLPVQLLGQQIFGLPSLHQISSSRDLKLNQMSCQMVQSRCLLRTGNFSFI</sequence>
<protein>
    <submittedName>
        <fullName evidence="1">Uncharacterized protein</fullName>
    </submittedName>
</protein>
<evidence type="ECO:0000313" key="2">
    <source>
        <dbReference type="Proteomes" id="UP001163828"/>
    </source>
</evidence>
<evidence type="ECO:0000313" key="1">
    <source>
        <dbReference type="EMBL" id="KAJ3991305.1"/>
    </source>
</evidence>
<gene>
    <name evidence="1" type="ORF">F5050DRAFT_1224812</name>
</gene>
<name>A0ABQ8PZ12_9AGAR</name>
<proteinExistence type="predicted"/>